<evidence type="ECO:0000256" key="11">
    <source>
        <dbReference type="SAM" id="Coils"/>
    </source>
</evidence>
<evidence type="ECO:0000313" key="13">
    <source>
        <dbReference type="Proteomes" id="UP000694888"/>
    </source>
</evidence>
<gene>
    <name evidence="14 15" type="primary">LOC101855555</name>
</gene>
<feature type="compositionally biased region" description="Basic residues" evidence="12">
    <location>
        <begin position="447"/>
        <end position="460"/>
    </location>
</feature>
<keyword evidence="13" id="KW-1185">Reference proteome</keyword>
<feature type="region of interest" description="Disordered" evidence="12">
    <location>
        <begin position="57"/>
        <end position="106"/>
    </location>
</feature>
<keyword evidence="6 11" id="KW-0175">Coiled coil</keyword>
<organism evidence="13 15">
    <name type="scientific">Aplysia californica</name>
    <name type="common">California sea hare</name>
    <dbReference type="NCBI Taxonomy" id="6500"/>
    <lineage>
        <taxon>Eukaryota</taxon>
        <taxon>Metazoa</taxon>
        <taxon>Spiralia</taxon>
        <taxon>Lophotrochozoa</taxon>
        <taxon>Mollusca</taxon>
        <taxon>Gastropoda</taxon>
        <taxon>Heterobranchia</taxon>
        <taxon>Euthyneura</taxon>
        <taxon>Tectipleura</taxon>
        <taxon>Aplysiida</taxon>
        <taxon>Aplysioidea</taxon>
        <taxon>Aplysiidae</taxon>
        <taxon>Aplysia</taxon>
    </lineage>
</organism>
<feature type="region of interest" description="Disordered" evidence="12">
    <location>
        <begin position="1"/>
        <end position="31"/>
    </location>
</feature>
<feature type="coiled-coil region" evidence="11">
    <location>
        <begin position="304"/>
        <end position="338"/>
    </location>
</feature>
<feature type="region of interest" description="Disordered" evidence="12">
    <location>
        <begin position="502"/>
        <end position="569"/>
    </location>
</feature>
<proteinExistence type="inferred from homology"/>
<feature type="compositionally biased region" description="Polar residues" evidence="12">
    <location>
        <begin position="57"/>
        <end position="75"/>
    </location>
</feature>
<evidence type="ECO:0000256" key="1">
    <source>
        <dbReference type="ARBA" id="ARBA00004114"/>
    </source>
</evidence>
<evidence type="ECO:0000313" key="15">
    <source>
        <dbReference type="RefSeq" id="XP_005096346.1"/>
    </source>
</evidence>
<dbReference type="PANTHER" id="PTHR28618:SF1">
    <property type="entry name" value="CENTROSOMAL PROTEIN POC5"/>
    <property type="match status" value="1"/>
</dbReference>
<evidence type="ECO:0000256" key="2">
    <source>
        <dbReference type="ARBA" id="ARBA00010411"/>
    </source>
</evidence>
<evidence type="ECO:0000256" key="10">
    <source>
        <dbReference type="ARBA" id="ARBA00049959"/>
    </source>
</evidence>
<dbReference type="RefSeq" id="XP_005096345.1">
    <property type="nucleotide sequence ID" value="XM_005096288.3"/>
</dbReference>
<evidence type="ECO:0000256" key="3">
    <source>
        <dbReference type="ARBA" id="ARBA00014910"/>
    </source>
</evidence>
<sequence>MSMEDTSADTLSPPDLPPDSPGSSVSSRLQEEYSELLKHVVSSSFVDGEKETALGTTNSLLLTSANKSPDQTSPRPLQDEEFSDQTPRDTRDENGSTGDSTGLKHGAFKAPAEFSTQAHSSHNQQTISEEKYENQHISTTEPTVAAMGQKLDVWLDTLKANILAELRDSSVHLLESQRQKQEKEMEDLISEKQRLERELNRACALVATCEQSMARKDSLLENLSQALAKQRDKTAQAGCFFRWRVEHLDGEREKFTEKIASLHHERQLRQRVLKAWFGQVQTRWRTRVQKQCQEQAQAVCRQLTSDYEAKISELNSTVSQLQAQVQSLQQEREAYAESVKKAFMRGVCALNMEAMSAFSPDDAGAAVAGGREVPGSGFDSMPLGATRREYKDELSGNLEYGYPEKNMPSGKFSTLGSSHASDVVSDRLESQSLPIVTGGATSQQPHVKGRVRKDKVKTKKPVTGGPSSLVTTSMPFSVQGQGHSLAPPMASVVVERHQPITKQTVGRATASKYPRSASNEQSSKSLRESGTEQGRLGSAGLPGTSSNAGQTFKPLAGQTGHPQTIKVVD</sequence>
<evidence type="ECO:0000256" key="8">
    <source>
        <dbReference type="ARBA" id="ARBA00023306"/>
    </source>
</evidence>
<evidence type="ECO:0000256" key="9">
    <source>
        <dbReference type="ARBA" id="ARBA00031694"/>
    </source>
</evidence>
<accession>A0ABM0JL92</accession>
<keyword evidence="4" id="KW-0963">Cytoplasm</keyword>
<evidence type="ECO:0000256" key="6">
    <source>
        <dbReference type="ARBA" id="ARBA00023054"/>
    </source>
</evidence>
<comment type="subcellular location">
    <subcellularLocation>
        <location evidence="1">Cytoplasm</location>
        <location evidence="1">Cytoskeleton</location>
        <location evidence="1">Microtubule organizing center</location>
        <location evidence="1">Centrosome</location>
        <location evidence="1">Centriole</location>
    </subcellularLocation>
</comment>
<comment type="similarity">
    <text evidence="2">Belongs to the POC5 family.</text>
</comment>
<dbReference type="RefSeq" id="XP_005096346.1">
    <property type="nucleotide sequence ID" value="XM_005096289.3"/>
</dbReference>
<keyword evidence="5" id="KW-0677">Repeat</keyword>
<evidence type="ECO:0000256" key="7">
    <source>
        <dbReference type="ARBA" id="ARBA00023212"/>
    </source>
</evidence>
<comment type="function">
    <text evidence="10">Essential for the assembly of the distal half of centrioles, required for centriole elongation. Acts as a negative regulator of centriole elongation.</text>
</comment>
<reference evidence="14 15" key="1">
    <citation type="submission" date="2025-05" db="UniProtKB">
        <authorList>
            <consortium name="RefSeq"/>
        </authorList>
    </citation>
    <scope>IDENTIFICATION</scope>
</reference>
<keyword evidence="7" id="KW-0206">Cytoskeleton</keyword>
<protein>
    <recommendedName>
        <fullName evidence="3">Centrosomal protein POC5</fullName>
    </recommendedName>
    <alternativeName>
        <fullName evidence="9">Protein of centriole 5</fullName>
    </alternativeName>
</protein>
<dbReference type="GeneID" id="101855555"/>
<evidence type="ECO:0000256" key="5">
    <source>
        <dbReference type="ARBA" id="ARBA00022737"/>
    </source>
</evidence>
<dbReference type="PANTHER" id="PTHR28618">
    <property type="entry name" value="CENTROSOMAL PROTEIN POC5"/>
    <property type="match status" value="1"/>
</dbReference>
<feature type="coiled-coil region" evidence="11">
    <location>
        <begin position="171"/>
        <end position="233"/>
    </location>
</feature>
<keyword evidence="8" id="KW-0131">Cell cycle</keyword>
<feature type="region of interest" description="Disordered" evidence="12">
    <location>
        <begin position="437"/>
        <end position="472"/>
    </location>
</feature>
<evidence type="ECO:0000256" key="12">
    <source>
        <dbReference type="SAM" id="MobiDB-lite"/>
    </source>
</evidence>
<dbReference type="InterPro" id="IPR033351">
    <property type="entry name" value="POC5"/>
</dbReference>
<evidence type="ECO:0000256" key="4">
    <source>
        <dbReference type="ARBA" id="ARBA00022490"/>
    </source>
</evidence>
<evidence type="ECO:0000313" key="14">
    <source>
        <dbReference type="RefSeq" id="XP_005096345.1"/>
    </source>
</evidence>
<dbReference type="Proteomes" id="UP000694888">
    <property type="component" value="Unplaced"/>
</dbReference>
<name>A0ABM0JL92_APLCA</name>